<keyword evidence="3" id="KW-0460">Magnesium</keyword>
<dbReference type="PROSITE" id="PS00893">
    <property type="entry name" value="NUDIX_BOX"/>
    <property type="match status" value="1"/>
</dbReference>
<name>A0A238WBC6_9RHOB</name>
<comment type="cofactor">
    <cofactor evidence="1 3">
        <name>Mg(2+)</name>
        <dbReference type="ChEBI" id="CHEBI:18420"/>
    </cofactor>
</comment>
<dbReference type="SUPFAM" id="SSF55811">
    <property type="entry name" value="Nudix"/>
    <property type="match status" value="1"/>
</dbReference>
<evidence type="ECO:0000256" key="4">
    <source>
        <dbReference type="PIRSR" id="PIRSR604385-3"/>
    </source>
</evidence>
<dbReference type="AlphaFoldDB" id="A0A238WBC6"/>
<dbReference type="Pfam" id="PF00293">
    <property type="entry name" value="NUDIX"/>
    <property type="match status" value="1"/>
</dbReference>
<dbReference type="Gene3D" id="3.90.79.10">
    <property type="entry name" value="Nucleoside Triphosphate Pyrophosphohydrolase"/>
    <property type="match status" value="1"/>
</dbReference>
<dbReference type="RefSeq" id="WP_242626587.1">
    <property type="nucleotide sequence ID" value="NZ_FZNM01000004.1"/>
</dbReference>
<feature type="binding site" evidence="3">
    <location>
        <position position="239"/>
    </location>
    <ligand>
        <name>Mg(2+)</name>
        <dbReference type="ChEBI" id="CHEBI:18420"/>
        <label>1</label>
    </ligand>
</feature>
<dbReference type="InterPro" id="IPR015797">
    <property type="entry name" value="NUDIX_hydrolase-like_dom_sf"/>
</dbReference>
<gene>
    <name evidence="6" type="ORF">SAMN06265378_10432</name>
</gene>
<dbReference type="EMBL" id="FZNM01000004">
    <property type="protein sequence ID" value="SNR43681.1"/>
    <property type="molecule type" value="Genomic_DNA"/>
</dbReference>
<evidence type="ECO:0000256" key="2">
    <source>
        <dbReference type="ARBA" id="ARBA00022801"/>
    </source>
</evidence>
<keyword evidence="2" id="KW-0378">Hydrolase</keyword>
<feature type="domain" description="Nudix hydrolase" evidence="5">
    <location>
        <begin position="197"/>
        <end position="342"/>
    </location>
</feature>
<reference evidence="7" key="1">
    <citation type="submission" date="2017-06" db="EMBL/GenBank/DDBJ databases">
        <authorList>
            <person name="Varghese N."/>
            <person name="Submissions S."/>
        </authorList>
    </citation>
    <scope>NUCLEOTIDE SEQUENCE [LARGE SCALE GENOMIC DNA]</scope>
    <source>
        <strain evidence="7">DSM 26170</strain>
    </source>
</reference>
<accession>A0A238WBC6</accession>
<dbReference type="InterPro" id="IPR000086">
    <property type="entry name" value="NUDIX_hydrolase_dom"/>
</dbReference>
<dbReference type="PROSITE" id="PS51462">
    <property type="entry name" value="NUDIX"/>
    <property type="match status" value="1"/>
</dbReference>
<protein>
    <submittedName>
        <fullName evidence="6">Nudix-type nucleoside diphosphatase, YffH/AdpP family</fullName>
    </submittedName>
</protein>
<feature type="binding site" evidence="3">
    <location>
        <position position="259"/>
    </location>
    <ligand>
        <name>Mg(2+)</name>
        <dbReference type="ChEBI" id="CHEBI:18420"/>
        <label>1</label>
    </ligand>
</feature>
<evidence type="ECO:0000313" key="6">
    <source>
        <dbReference type="EMBL" id="SNR43681.1"/>
    </source>
</evidence>
<dbReference type="InterPro" id="IPR004385">
    <property type="entry name" value="NDP_pyrophosphatase"/>
</dbReference>
<dbReference type="GO" id="GO:0046872">
    <property type="term" value="F:metal ion binding"/>
    <property type="evidence" value="ECO:0007669"/>
    <property type="project" value="UniProtKB-KW"/>
</dbReference>
<keyword evidence="3" id="KW-0479">Metal-binding</keyword>
<feature type="binding site" evidence="3">
    <location>
        <position position="308"/>
    </location>
    <ligand>
        <name>Mg(2+)</name>
        <dbReference type="ChEBI" id="CHEBI:18420"/>
        <label>1</label>
    </ligand>
</feature>
<sequence length="355" mass="37778">MTDAVIVVGVLADPRMMAALGLTGTPVALRGRLTGGARAGIDRDGWPRLAGGPGTVAAMRVAPNAGLARYAAVMGLVAHDRPDGPVLGVGDGCADGEPQADLAAAIARRILMAPHDRPADRVARRLPMIGVWAASELRGAPGPASGGDLVSRRGPADVQILRRDETFAGYFSVEVCELRHRTHAGGMTPPVRREGFVSGDAVVVLPWDPVRDRVLLIEQFRLAPLLRRDPQPWLLETVAGRVDAGETVEDAARREAREEADLAVTRLFPAIHNYPSPGAFAEYLYTYVGIADLPDGIEGVHGLESESEDIRGHLLARADLTGMAMAGQLTNGPLAMIALWLELRHRAIRVELGLG</sequence>
<dbReference type="InterPro" id="IPR020084">
    <property type="entry name" value="NUDIX_hydrolase_CS"/>
</dbReference>
<evidence type="ECO:0000259" key="5">
    <source>
        <dbReference type="PROSITE" id="PS51462"/>
    </source>
</evidence>
<dbReference type="NCBIfam" id="TIGR00052">
    <property type="entry name" value="nudix-type nucleoside diphosphatase, YffH/AdpP family"/>
    <property type="match status" value="1"/>
</dbReference>
<dbReference type="Proteomes" id="UP000198409">
    <property type="component" value="Unassembled WGS sequence"/>
</dbReference>
<organism evidence="6 7">
    <name type="scientific">Paracoccus sediminis</name>
    <dbReference type="NCBI Taxonomy" id="1214787"/>
    <lineage>
        <taxon>Bacteria</taxon>
        <taxon>Pseudomonadati</taxon>
        <taxon>Pseudomonadota</taxon>
        <taxon>Alphaproteobacteria</taxon>
        <taxon>Rhodobacterales</taxon>
        <taxon>Paracoccaceae</taxon>
        <taxon>Paracoccus</taxon>
    </lineage>
</organism>
<dbReference type="GO" id="GO:0016818">
    <property type="term" value="F:hydrolase activity, acting on acid anhydrides, in phosphorus-containing anhydrides"/>
    <property type="evidence" value="ECO:0007669"/>
    <property type="project" value="InterPro"/>
</dbReference>
<evidence type="ECO:0000313" key="7">
    <source>
        <dbReference type="Proteomes" id="UP000198409"/>
    </source>
</evidence>
<feature type="binding site" evidence="3">
    <location>
        <position position="255"/>
    </location>
    <ligand>
        <name>Mg(2+)</name>
        <dbReference type="ChEBI" id="CHEBI:18420"/>
        <label>1</label>
    </ligand>
</feature>
<evidence type="ECO:0000256" key="1">
    <source>
        <dbReference type="ARBA" id="ARBA00001946"/>
    </source>
</evidence>
<feature type="short sequence motif" description="Nudix box" evidence="4">
    <location>
        <begin position="240"/>
        <end position="262"/>
    </location>
</feature>
<evidence type="ECO:0000256" key="3">
    <source>
        <dbReference type="PIRSR" id="PIRSR604385-2"/>
    </source>
</evidence>
<proteinExistence type="predicted"/>